<dbReference type="PANTHER" id="PTHR33653">
    <property type="entry name" value="RIBONUCLEASE VAPC2"/>
    <property type="match status" value="1"/>
</dbReference>
<dbReference type="Pfam" id="PF01850">
    <property type="entry name" value="PIN"/>
    <property type="match status" value="1"/>
</dbReference>
<dbReference type="Gene3D" id="3.40.50.1010">
    <property type="entry name" value="5'-nuclease"/>
    <property type="match status" value="1"/>
</dbReference>
<dbReference type="HAMAP" id="MF_00265">
    <property type="entry name" value="VapC_Nob1"/>
    <property type="match status" value="1"/>
</dbReference>
<dbReference type="GO" id="GO:0004540">
    <property type="term" value="F:RNA nuclease activity"/>
    <property type="evidence" value="ECO:0007669"/>
    <property type="project" value="InterPro"/>
</dbReference>
<evidence type="ECO:0000313" key="11">
    <source>
        <dbReference type="Proteomes" id="UP000199223"/>
    </source>
</evidence>
<keyword evidence="6 8" id="KW-0460">Magnesium</keyword>
<evidence type="ECO:0000256" key="4">
    <source>
        <dbReference type="ARBA" id="ARBA00022723"/>
    </source>
</evidence>
<evidence type="ECO:0000259" key="9">
    <source>
        <dbReference type="Pfam" id="PF01850"/>
    </source>
</evidence>
<dbReference type="AlphaFoldDB" id="A0A1H7CNA2"/>
<feature type="binding site" evidence="8">
    <location>
        <position position="21"/>
    </location>
    <ligand>
        <name>Mg(2+)</name>
        <dbReference type="ChEBI" id="CHEBI:18420"/>
    </ligand>
</feature>
<dbReference type="InterPro" id="IPR002716">
    <property type="entry name" value="PIN_dom"/>
</dbReference>
<comment type="cofactor">
    <cofactor evidence="1 8">
        <name>Mg(2+)</name>
        <dbReference type="ChEBI" id="CHEBI:18420"/>
    </cofactor>
</comment>
<organism evidence="10 11">
    <name type="scientific">Deinococcus reticulitermitis</name>
    <dbReference type="NCBI Taxonomy" id="856736"/>
    <lineage>
        <taxon>Bacteria</taxon>
        <taxon>Thermotogati</taxon>
        <taxon>Deinococcota</taxon>
        <taxon>Deinococci</taxon>
        <taxon>Deinococcales</taxon>
        <taxon>Deinococcaceae</taxon>
        <taxon>Deinococcus</taxon>
    </lineage>
</organism>
<evidence type="ECO:0000313" key="10">
    <source>
        <dbReference type="EMBL" id="SEJ90936.1"/>
    </source>
</evidence>
<evidence type="ECO:0000256" key="6">
    <source>
        <dbReference type="ARBA" id="ARBA00022842"/>
    </source>
</evidence>
<reference evidence="11" key="1">
    <citation type="submission" date="2016-10" db="EMBL/GenBank/DDBJ databases">
        <authorList>
            <person name="Varghese N."/>
            <person name="Submissions S."/>
        </authorList>
    </citation>
    <scope>NUCLEOTIDE SEQUENCE [LARGE SCALE GENOMIC DNA]</scope>
    <source>
        <strain evidence="11">CGMCC 1.10218</strain>
    </source>
</reference>
<keyword evidence="8" id="KW-0800">Toxin</keyword>
<comment type="function">
    <text evidence="8">Toxic component of a toxin-antitoxin (TA) system. An RNase.</text>
</comment>
<evidence type="ECO:0000256" key="1">
    <source>
        <dbReference type="ARBA" id="ARBA00001946"/>
    </source>
</evidence>
<keyword evidence="2 8" id="KW-1277">Toxin-antitoxin system</keyword>
<dbReference type="InterPro" id="IPR022907">
    <property type="entry name" value="VapC_family"/>
</dbReference>
<proteinExistence type="inferred from homology"/>
<feature type="binding site" evidence="8">
    <location>
        <position position="120"/>
    </location>
    <ligand>
        <name>Mg(2+)</name>
        <dbReference type="ChEBI" id="CHEBI:18420"/>
    </ligand>
</feature>
<dbReference type="InterPro" id="IPR050556">
    <property type="entry name" value="Type_II_TA_system_RNase"/>
</dbReference>
<dbReference type="SUPFAM" id="SSF88723">
    <property type="entry name" value="PIN domain-like"/>
    <property type="match status" value="1"/>
</dbReference>
<dbReference type="InterPro" id="IPR029060">
    <property type="entry name" value="PIN-like_dom_sf"/>
</dbReference>
<gene>
    <name evidence="8" type="primary">vapC</name>
    <name evidence="10" type="ORF">SAMN04488058_1348</name>
</gene>
<keyword evidence="4 8" id="KW-0479">Metal-binding</keyword>
<dbReference type="Proteomes" id="UP000199223">
    <property type="component" value="Unassembled WGS sequence"/>
</dbReference>
<sequence>MTPGGTGGHGEAVPTVRLLLDTNVVSELTRPRPSAAVVAYLGRLDPRQTYLSLITVGEIERGIAQMDVPARAVKLRNWLDGQLLPGYAGRILPLDERVIRRWGELMALPAVRARTGIAVDALIAATASTHRLTLVTRNARDFGLFPIQIFDPWSFPAPEHP</sequence>
<protein>
    <recommendedName>
        <fullName evidence="8">Ribonuclease VapC</fullName>
        <shortName evidence="8">RNase VapC</shortName>
        <ecNumber evidence="8">3.1.-.-</ecNumber>
    </recommendedName>
    <alternativeName>
        <fullName evidence="8">Toxin VapC</fullName>
    </alternativeName>
</protein>
<evidence type="ECO:0000256" key="8">
    <source>
        <dbReference type="HAMAP-Rule" id="MF_00265"/>
    </source>
</evidence>
<keyword evidence="5 8" id="KW-0378">Hydrolase</keyword>
<dbReference type="EC" id="3.1.-.-" evidence="8"/>
<dbReference type="EMBL" id="FNZA01000034">
    <property type="protein sequence ID" value="SEJ90936.1"/>
    <property type="molecule type" value="Genomic_DNA"/>
</dbReference>
<feature type="domain" description="PIN" evidence="9">
    <location>
        <begin position="19"/>
        <end position="140"/>
    </location>
</feature>
<comment type="similarity">
    <text evidence="7 8">Belongs to the PINc/VapC protein family.</text>
</comment>
<evidence type="ECO:0000256" key="5">
    <source>
        <dbReference type="ARBA" id="ARBA00022801"/>
    </source>
</evidence>
<dbReference type="GO" id="GO:0016787">
    <property type="term" value="F:hydrolase activity"/>
    <property type="evidence" value="ECO:0007669"/>
    <property type="project" value="UniProtKB-KW"/>
</dbReference>
<keyword evidence="3 8" id="KW-0540">Nuclease</keyword>
<dbReference type="CDD" id="cd18746">
    <property type="entry name" value="PIN_VapC4-5_FitB-like"/>
    <property type="match status" value="1"/>
</dbReference>
<dbReference type="RefSeq" id="WP_177183292.1">
    <property type="nucleotide sequence ID" value="NZ_FNZA01000034.1"/>
</dbReference>
<evidence type="ECO:0000256" key="3">
    <source>
        <dbReference type="ARBA" id="ARBA00022722"/>
    </source>
</evidence>
<evidence type="ECO:0000256" key="2">
    <source>
        <dbReference type="ARBA" id="ARBA00022649"/>
    </source>
</evidence>
<dbReference type="GO" id="GO:0000287">
    <property type="term" value="F:magnesium ion binding"/>
    <property type="evidence" value="ECO:0007669"/>
    <property type="project" value="UniProtKB-UniRule"/>
</dbReference>
<dbReference type="GO" id="GO:0090729">
    <property type="term" value="F:toxin activity"/>
    <property type="evidence" value="ECO:0007669"/>
    <property type="project" value="UniProtKB-KW"/>
</dbReference>
<accession>A0A1H7CNA2</accession>
<dbReference type="PANTHER" id="PTHR33653:SF1">
    <property type="entry name" value="RIBONUCLEASE VAPC2"/>
    <property type="match status" value="1"/>
</dbReference>
<keyword evidence="11" id="KW-1185">Reference proteome</keyword>
<evidence type="ECO:0000256" key="7">
    <source>
        <dbReference type="ARBA" id="ARBA00038093"/>
    </source>
</evidence>
<name>A0A1H7CNA2_9DEIO</name>
<dbReference type="STRING" id="856736.SAMN04488058_1348"/>